<evidence type="ECO:0000256" key="2">
    <source>
        <dbReference type="ARBA" id="ARBA00009204"/>
    </source>
</evidence>
<dbReference type="GO" id="GO:0042157">
    <property type="term" value="P:lipoprotein metabolic process"/>
    <property type="evidence" value="ECO:0007669"/>
    <property type="project" value="InterPro"/>
</dbReference>
<dbReference type="GO" id="GO:0032375">
    <property type="term" value="P:negative regulation of cholesterol transport"/>
    <property type="evidence" value="ECO:0007669"/>
    <property type="project" value="TreeGrafter"/>
</dbReference>
<dbReference type="PANTHER" id="PTHR16565">
    <property type="entry name" value="APOLIPOPROTEIN C-I"/>
    <property type="match status" value="1"/>
</dbReference>
<evidence type="ECO:0000313" key="10">
    <source>
        <dbReference type="Proteomes" id="UP000694383"/>
    </source>
</evidence>
<dbReference type="GO" id="GO:0004859">
    <property type="term" value="F:phospholipase inhibitor activity"/>
    <property type="evidence" value="ECO:0007669"/>
    <property type="project" value="TreeGrafter"/>
</dbReference>
<dbReference type="Gene3D" id="4.10.260.30">
    <property type="entry name" value="Apolipoprotein C-I"/>
    <property type="match status" value="1"/>
</dbReference>
<dbReference type="GO" id="GO:0006641">
    <property type="term" value="P:triglyceride metabolic process"/>
    <property type="evidence" value="ECO:0007669"/>
    <property type="project" value="TreeGrafter"/>
</dbReference>
<keyword evidence="8" id="KW-0449">Lipoprotein</keyword>
<dbReference type="EMBL" id="KP271458">
    <property type="protein sequence ID" value="AKG51656.1"/>
    <property type="molecule type" value="mRNA"/>
</dbReference>
<dbReference type="GO" id="GO:0005504">
    <property type="term" value="F:fatty acid binding"/>
    <property type="evidence" value="ECO:0007669"/>
    <property type="project" value="TreeGrafter"/>
</dbReference>
<evidence type="ECO:0000256" key="7">
    <source>
        <dbReference type="SAM" id="SignalP"/>
    </source>
</evidence>
<name>A0A0F7G9G2_9TELE</name>
<dbReference type="GO" id="GO:0006869">
    <property type="term" value="P:lipid transport"/>
    <property type="evidence" value="ECO:0007669"/>
    <property type="project" value="UniProtKB-KW"/>
</dbReference>
<evidence type="ECO:0000256" key="6">
    <source>
        <dbReference type="ARBA" id="ARBA00023055"/>
    </source>
</evidence>
<dbReference type="GeneTree" id="ENSGT00610000087424"/>
<dbReference type="InterPro" id="IPR006781">
    <property type="entry name" value="ApoC-I"/>
</dbReference>
<comment type="subcellular location">
    <subcellularLocation>
        <location evidence="1">Secreted</location>
    </subcellularLocation>
</comment>
<dbReference type="Ensembl" id="ENSOSIT00000027671.1">
    <property type="protein sequence ID" value="ENSOSIP00000026242.1"/>
    <property type="gene ID" value="ENSOSIG00000013792.1"/>
</dbReference>
<dbReference type="GO" id="GO:0010916">
    <property type="term" value="P:negative regulation of very-low-density lipoprotein particle clearance"/>
    <property type="evidence" value="ECO:0007669"/>
    <property type="project" value="TreeGrafter"/>
</dbReference>
<protein>
    <submittedName>
        <fullName evidence="8">Apolipoprotein C-I</fullName>
    </submittedName>
</protein>
<dbReference type="AlphaFoldDB" id="A0A0F7G9G2"/>
<evidence type="ECO:0000313" key="9">
    <source>
        <dbReference type="Ensembl" id="ENSOSIP00000026242.1"/>
    </source>
</evidence>
<keyword evidence="5 7" id="KW-0732">Signal</keyword>
<feature type="signal peptide" evidence="7">
    <location>
        <begin position="1"/>
        <end position="20"/>
    </location>
</feature>
<dbReference type="GO" id="GO:0034361">
    <property type="term" value="C:very-low-density lipoprotein particle"/>
    <property type="evidence" value="ECO:0007669"/>
    <property type="project" value="TreeGrafter"/>
</dbReference>
<reference evidence="8" key="1">
    <citation type="submission" date="2014-12" db="EMBL/GenBank/DDBJ databases">
        <authorList>
            <person name="Jia C."/>
            <person name="Zhang Q."/>
            <person name="Liu P."/>
            <person name="Yang M."/>
            <person name="Qu J."/>
        </authorList>
    </citation>
    <scope>NUCLEOTIDE SEQUENCE</scope>
</reference>
<evidence type="ECO:0000256" key="3">
    <source>
        <dbReference type="ARBA" id="ARBA00022448"/>
    </source>
</evidence>
<dbReference type="GO" id="GO:0050995">
    <property type="term" value="P:negative regulation of lipid catabolic process"/>
    <property type="evidence" value="ECO:0007669"/>
    <property type="project" value="TreeGrafter"/>
</dbReference>
<accession>A0A0F7G9G2</accession>
<proteinExistence type="evidence at transcript level"/>
<reference evidence="9" key="2">
    <citation type="submission" date="2025-05" db="UniProtKB">
        <authorList>
            <consortium name="Ensembl"/>
        </authorList>
    </citation>
    <scope>IDENTIFICATION</scope>
</reference>
<dbReference type="Proteomes" id="UP000694383">
    <property type="component" value="Unplaced"/>
</dbReference>
<dbReference type="PANTHER" id="PTHR16565:SF2">
    <property type="entry name" value="APOLIPOPROTEIN C-I"/>
    <property type="match status" value="1"/>
</dbReference>
<dbReference type="InterPro" id="IPR043081">
    <property type="entry name" value="ApoC-1_sf"/>
</dbReference>
<keyword evidence="6" id="KW-0445">Lipid transport</keyword>
<dbReference type="GO" id="GO:0034447">
    <property type="term" value="P:very-low-density lipoprotein particle clearance"/>
    <property type="evidence" value="ECO:0007669"/>
    <property type="project" value="TreeGrafter"/>
</dbReference>
<evidence type="ECO:0000256" key="1">
    <source>
        <dbReference type="ARBA" id="ARBA00004613"/>
    </source>
</evidence>
<keyword evidence="3" id="KW-0813">Transport</keyword>
<organism evidence="8">
    <name type="scientific">Oryzias sinensis</name>
    <name type="common">Chinese medaka</name>
    <dbReference type="NCBI Taxonomy" id="183150"/>
    <lineage>
        <taxon>Eukaryota</taxon>
        <taxon>Metazoa</taxon>
        <taxon>Chordata</taxon>
        <taxon>Craniata</taxon>
        <taxon>Vertebrata</taxon>
        <taxon>Euteleostomi</taxon>
        <taxon>Actinopterygii</taxon>
        <taxon>Neopterygii</taxon>
        <taxon>Teleostei</taxon>
        <taxon>Neoteleostei</taxon>
        <taxon>Acanthomorphata</taxon>
        <taxon>Ovalentaria</taxon>
        <taxon>Atherinomorphae</taxon>
        <taxon>Beloniformes</taxon>
        <taxon>Adrianichthyidae</taxon>
        <taxon>Oryziinae</taxon>
        <taxon>Oryzias</taxon>
    </lineage>
</organism>
<comment type="similarity">
    <text evidence="2">Belongs to the apolipoprotein C1 family.</text>
</comment>
<dbReference type="GO" id="GO:0034364">
    <property type="term" value="C:high-density lipoprotein particle"/>
    <property type="evidence" value="ECO:0007669"/>
    <property type="project" value="TreeGrafter"/>
</dbReference>
<keyword evidence="10" id="KW-1185">Reference proteome</keyword>
<keyword evidence="4" id="KW-0964">Secreted</keyword>
<sequence length="83" mass="9581">MRLYLAVAVLMLAFVAYTEAQDGDQTYTQLKDQITEFGKTFAEKAKSTFETIHNSEFAETTRSWFTSAIDKLKTKFEEINQNK</sequence>
<evidence type="ECO:0000256" key="4">
    <source>
        <dbReference type="ARBA" id="ARBA00022525"/>
    </source>
</evidence>
<evidence type="ECO:0000256" key="5">
    <source>
        <dbReference type="ARBA" id="ARBA00022729"/>
    </source>
</evidence>
<feature type="chain" id="PRO_5044542290" evidence="7">
    <location>
        <begin position="21"/>
        <end position="83"/>
    </location>
</feature>
<dbReference type="Pfam" id="PF04691">
    <property type="entry name" value="ApoC-I"/>
    <property type="match status" value="1"/>
</dbReference>
<evidence type="ECO:0000313" key="8">
    <source>
        <dbReference type="EMBL" id="AKG51656.1"/>
    </source>
</evidence>